<dbReference type="SUPFAM" id="SSF57625">
    <property type="entry name" value="Invertebrate chitin-binding proteins"/>
    <property type="match status" value="2"/>
</dbReference>
<keyword evidence="10" id="KW-1185">Reference proteome</keyword>
<feature type="signal peptide" evidence="7">
    <location>
        <begin position="1"/>
        <end position="19"/>
    </location>
</feature>
<evidence type="ECO:0000256" key="2">
    <source>
        <dbReference type="ARBA" id="ARBA00022729"/>
    </source>
</evidence>
<feature type="domain" description="Chitin-binding type-2" evidence="8">
    <location>
        <begin position="139"/>
        <end position="199"/>
    </location>
</feature>
<dbReference type="Gene3D" id="2.170.140.10">
    <property type="entry name" value="Chitin binding domain"/>
    <property type="match status" value="2"/>
</dbReference>
<dbReference type="Pfam" id="PF01607">
    <property type="entry name" value="CBM_14"/>
    <property type="match status" value="2"/>
</dbReference>
<keyword evidence="2 7" id="KW-0732">Signal</keyword>
<organism evidence="9 10">
    <name type="scientific">Loxostege sticticalis</name>
    <name type="common">Beet webworm moth</name>
    <dbReference type="NCBI Taxonomy" id="481309"/>
    <lineage>
        <taxon>Eukaryota</taxon>
        <taxon>Metazoa</taxon>
        <taxon>Ecdysozoa</taxon>
        <taxon>Arthropoda</taxon>
        <taxon>Hexapoda</taxon>
        <taxon>Insecta</taxon>
        <taxon>Pterygota</taxon>
        <taxon>Neoptera</taxon>
        <taxon>Endopterygota</taxon>
        <taxon>Lepidoptera</taxon>
        <taxon>Glossata</taxon>
        <taxon>Ditrysia</taxon>
        <taxon>Pyraloidea</taxon>
        <taxon>Crambidae</taxon>
        <taxon>Pyraustinae</taxon>
        <taxon>Loxostege</taxon>
    </lineage>
</organism>
<reference evidence="9 10" key="1">
    <citation type="submission" date="2024-06" db="EMBL/GenBank/DDBJ databases">
        <title>A chromosome-level genome assembly of beet webworm, Loxostege sticticalis.</title>
        <authorList>
            <person name="Zhang Y."/>
        </authorList>
    </citation>
    <scope>NUCLEOTIDE SEQUENCE [LARGE SCALE GENOMIC DNA]</scope>
    <source>
        <strain evidence="9">AQ026</strain>
        <tissue evidence="9">Whole body</tissue>
    </source>
</reference>
<feature type="domain" description="Chitin-binding type-2" evidence="8">
    <location>
        <begin position="44"/>
        <end position="101"/>
    </location>
</feature>
<protein>
    <recommendedName>
        <fullName evidence="8">Chitin-binding type-2 domain-containing protein</fullName>
    </recommendedName>
</protein>
<evidence type="ECO:0000256" key="3">
    <source>
        <dbReference type="ARBA" id="ARBA00022737"/>
    </source>
</evidence>
<evidence type="ECO:0000259" key="8">
    <source>
        <dbReference type="PROSITE" id="PS50940"/>
    </source>
</evidence>
<name>A0ABR3HXL0_LOXSC</name>
<keyword evidence="3" id="KW-0677">Repeat</keyword>
<dbReference type="InterPro" id="IPR002557">
    <property type="entry name" value="Chitin-bd_dom"/>
</dbReference>
<dbReference type="EMBL" id="JBEUOH010000011">
    <property type="protein sequence ID" value="KAL0881289.1"/>
    <property type="molecule type" value="Genomic_DNA"/>
</dbReference>
<keyword evidence="1" id="KW-0147">Chitin-binding</keyword>
<feature type="chain" id="PRO_5047090071" description="Chitin-binding type-2 domain-containing protein" evidence="7">
    <location>
        <begin position="20"/>
        <end position="215"/>
    </location>
</feature>
<evidence type="ECO:0000256" key="7">
    <source>
        <dbReference type="SAM" id="SignalP"/>
    </source>
</evidence>
<evidence type="ECO:0000256" key="1">
    <source>
        <dbReference type="ARBA" id="ARBA00022669"/>
    </source>
</evidence>
<keyword evidence="4" id="KW-1015">Disulfide bond</keyword>
<feature type="region of interest" description="Disordered" evidence="6">
    <location>
        <begin position="102"/>
        <end position="121"/>
    </location>
</feature>
<comment type="caution">
    <text evidence="9">The sequence shown here is derived from an EMBL/GenBank/DDBJ whole genome shotgun (WGS) entry which is preliminary data.</text>
</comment>
<evidence type="ECO:0000313" key="10">
    <source>
        <dbReference type="Proteomes" id="UP001549920"/>
    </source>
</evidence>
<dbReference type="InterPro" id="IPR036508">
    <property type="entry name" value="Chitin-bd_dom_sf"/>
</dbReference>
<dbReference type="Proteomes" id="UP001549920">
    <property type="component" value="Unassembled WGS sequence"/>
</dbReference>
<evidence type="ECO:0000256" key="5">
    <source>
        <dbReference type="ARBA" id="ARBA00023180"/>
    </source>
</evidence>
<dbReference type="PANTHER" id="PTHR23301">
    <property type="entry name" value="CHITIN BINDING PERITROPHIN-A"/>
    <property type="match status" value="1"/>
</dbReference>
<dbReference type="InterPro" id="IPR051940">
    <property type="entry name" value="Chitin_bind-dev_reg"/>
</dbReference>
<proteinExistence type="predicted"/>
<dbReference type="PANTHER" id="PTHR23301:SF0">
    <property type="entry name" value="CHITIN-BINDING TYPE-2 DOMAIN-CONTAINING PROTEIN-RELATED"/>
    <property type="match status" value="1"/>
</dbReference>
<gene>
    <name evidence="9" type="ORF">ABMA27_001172</name>
</gene>
<accession>A0ABR3HXL0</accession>
<dbReference type="SMART" id="SM00494">
    <property type="entry name" value="ChtBD2"/>
    <property type="match status" value="2"/>
</dbReference>
<keyword evidence="5" id="KW-0325">Glycoprotein</keyword>
<evidence type="ECO:0000256" key="6">
    <source>
        <dbReference type="SAM" id="MobiDB-lite"/>
    </source>
</evidence>
<dbReference type="PROSITE" id="PS50940">
    <property type="entry name" value="CHIT_BIND_II"/>
    <property type="match status" value="2"/>
</dbReference>
<evidence type="ECO:0000313" key="9">
    <source>
        <dbReference type="EMBL" id="KAL0881289.1"/>
    </source>
</evidence>
<evidence type="ECO:0000256" key="4">
    <source>
        <dbReference type="ARBA" id="ARBA00023157"/>
    </source>
</evidence>
<sequence length="215" mass="22544">MGNYLRFTVLLALTFSVKGKVLRGSHLSNKRDVADICAESSITPVSCAGAGPLGLLPHPDDCRLFYQCAFGLPFCHHCPPGLHFNPALLVCDEPEQAGCVAGSGTTPSPGAEFDLPEPSSAPAPGNEIPARCVANSVTRVSCADVSSPDALLPHPDDCNLFYYCVSAETEPVCRQCPAGLSFNPELHVCDVPSHAGCRAGNAMAMTDSMSIRVAV</sequence>